<dbReference type="Proteomes" id="UP000256512">
    <property type="component" value="Unassembled WGS sequence"/>
</dbReference>
<dbReference type="InterPro" id="IPR026444">
    <property type="entry name" value="Secre_tail"/>
</dbReference>
<dbReference type="AlphaFoldDB" id="A0A3D9BKY9"/>
<dbReference type="SUPFAM" id="SSF101898">
    <property type="entry name" value="NHL repeat"/>
    <property type="match status" value="1"/>
</dbReference>
<proteinExistence type="predicted"/>
<dbReference type="PANTHER" id="PTHR47197:SF3">
    <property type="entry name" value="DIHYDRO-HEME D1 DEHYDROGENASE"/>
    <property type="match status" value="1"/>
</dbReference>
<evidence type="ECO:0000259" key="2">
    <source>
        <dbReference type="Pfam" id="PF18962"/>
    </source>
</evidence>
<dbReference type="EMBL" id="QNVS01000029">
    <property type="protein sequence ID" value="REC54184.1"/>
    <property type="molecule type" value="Genomic_DNA"/>
</dbReference>
<evidence type="ECO:0000313" key="3">
    <source>
        <dbReference type="EMBL" id="REC54184.1"/>
    </source>
</evidence>
<dbReference type="Pfam" id="PF18962">
    <property type="entry name" value="Por_Secre_tail"/>
    <property type="match status" value="1"/>
</dbReference>
<feature type="domain" description="Secretion system C-terminal sorting" evidence="2">
    <location>
        <begin position="289"/>
        <end position="352"/>
    </location>
</feature>
<gene>
    <name evidence="3" type="ORF">DRF62_10750</name>
</gene>
<keyword evidence="4" id="KW-1185">Reference proteome</keyword>
<dbReference type="InterPro" id="IPR011042">
    <property type="entry name" value="6-blade_b-propeller_TolB-like"/>
</dbReference>
<accession>A0A3D9BKY9</accession>
<dbReference type="NCBIfam" id="TIGR04183">
    <property type="entry name" value="Por_Secre_tail"/>
    <property type="match status" value="1"/>
</dbReference>
<comment type="caution">
    <text evidence="3">The sequence shown here is derived from an EMBL/GenBank/DDBJ whole genome shotgun (WGS) entry which is preliminary data.</text>
</comment>
<name>A0A3D9BKY9_9FLAO</name>
<reference evidence="3 4" key="1">
    <citation type="journal article" date="2006" name="Int. J. Syst. Evol. Microbiol.">
        <title>Chryseobacterium piscium sp. nov., isolated from fish of the South Atlantic Ocean off South Africa.</title>
        <authorList>
            <person name="de Beer H."/>
            <person name="Hugo C.J."/>
            <person name="Jooste P.J."/>
            <person name="Vancanneyt M."/>
            <person name="Coenye T."/>
            <person name="Vandamme P."/>
        </authorList>
    </citation>
    <scope>NUCLEOTIDE SEQUENCE [LARGE SCALE GENOMIC DNA]</scope>
    <source>
        <strain evidence="3 4">CCUG 51923</strain>
    </source>
</reference>
<dbReference type="PANTHER" id="PTHR47197">
    <property type="entry name" value="PROTEIN NIRF"/>
    <property type="match status" value="1"/>
</dbReference>
<evidence type="ECO:0000313" key="4">
    <source>
        <dbReference type="Proteomes" id="UP000256512"/>
    </source>
</evidence>
<dbReference type="InterPro" id="IPR051200">
    <property type="entry name" value="Host-pathogen_enzymatic-act"/>
</dbReference>
<evidence type="ECO:0000256" key="1">
    <source>
        <dbReference type="ARBA" id="ARBA00022729"/>
    </source>
</evidence>
<dbReference type="Gene3D" id="2.120.10.30">
    <property type="entry name" value="TolB, C-terminal domain"/>
    <property type="match status" value="2"/>
</dbReference>
<keyword evidence="1" id="KW-0732">Signal</keyword>
<dbReference type="RefSeq" id="WP_115950318.1">
    <property type="nucleotide sequence ID" value="NZ_QNVS01000029.1"/>
</dbReference>
<protein>
    <recommendedName>
        <fullName evidence="2">Secretion system C-terminal sorting domain-containing protein</fullName>
    </recommendedName>
</protein>
<organism evidence="3 4">
    <name type="scientific">Chryseobacterium piscium</name>
    <dbReference type="NCBI Taxonomy" id="333702"/>
    <lineage>
        <taxon>Bacteria</taxon>
        <taxon>Pseudomonadati</taxon>
        <taxon>Bacteroidota</taxon>
        <taxon>Flavobacteriia</taxon>
        <taxon>Flavobacteriales</taxon>
        <taxon>Weeksellaceae</taxon>
        <taxon>Chryseobacterium group</taxon>
        <taxon>Chryseobacterium</taxon>
    </lineage>
</organism>
<sequence length="352" mass="38578">MHRQIYLLVAFFLLLGSKTYSQTSISLFQDNLTTPNPMITDGTDMYVGYYYSDKVVKFDLTNPNTPPVDVATGVNRPYGLALKDNMLYISEFGGNKISKLNLTSTSTTPETVISNVDSPIGLEFIGNDLYIALEGANKVAKIDVTQSSPQLIDVVNVSSPFEIEVVDNQLYITERFAGRLVKFELNNSSATSVIVAQGLSYPSGLTSSGKQLFIAEAGASKISKISTSAANSTVSDAVTSNLLDYPSGLLMHDNIMYITDFFANAIFKVDLASLSVSEFNTTHQKDIKIYPNPAMDKLNVYNSPSKEYKIFDMTGRVINSGTLERNSINVSQLSSGNYILKTGEITKKFIKK</sequence>